<organism evidence="1 2">
    <name type="scientific">Aetokthonos hydrillicola Thurmond2011</name>
    <dbReference type="NCBI Taxonomy" id="2712845"/>
    <lineage>
        <taxon>Bacteria</taxon>
        <taxon>Bacillati</taxon>
        <taxon>Cyanobacteriota</taxon>
        <taxon>Cyanophyceae</taxon>
        <taxon>Nostocales</taxon>
        <taxon>Hapalosiphonaceae</taxon>
        <taxon>Aetokthonos</taxon>
    </lineage>
</organism>
<dbReference type="EMBL" id="JAALHA020000003">
    <property type="protein sequence ID" value="MDR9894735.1"/>
    <property type="molecule type" value="Genomic_DNA"/>
</dbReference>
<accession>A0AAP5I949</accession>
<reference evidence="2" key="1">
    <citation type="journal article" date="2021" name="Science">
        <title>Hunting the eagle killer: A cyanobacterial neurotoxin causes vacuolar myelinopathy.</title>
        <authorList>
            <person name="Breinlinger S."/>
            <person name="Phillips T.J."/>
            <person name="Haram B.N."/>
            <person name="Mares J."/>
            <person name="Martinez Yerena J.A."/>
            <person name="Hrouzek P."/>
            <person name="Sobotka R."/>
            <person name="Henderson W.M."/>
            <person name="Schmieder P."/>
            <person name="Williams S.M."/>
            <person name="Lauderdale J.D."/>
            <person name="Wilde H.D."/>
            <person name="Gerrin W."/>
            <person name="Kust A."/>
            <person name="Washington J.W."/>
            <person name="Wagner C."/>
            <person name="Geier B."/>
            <person name="Liebeke M."/>
            <person name="Enke H."/>
            <person name="Niedermeyer T.H.J."/>
            <person name="Wilde S.B."/>
        </authorList>
    </citation>
    <scope>NUCLEOTIDE SEQUENCE [LARGE SCALE GENOMIC DNA]</scope>
    <source>
        <strain evidence="2">Thurmond2011</strain>
    </source>
</reference>
<evidence type="ECO:0000313" key="1">
    <source>
        <dbReference type="EMBL" id="MDR9894735.1"/>
    </source>
</evidence>
<dbReference type="SUPFAM" id="SSF110296">
    <property type="entry name" value="Oligoxyloglucan reducing end-specific cellobiohydrolase"/>
    <property type="match status" value="2"/>
</dbReference>
<evidence type="ECO:0000313" key="2">
    <source>
        <dbReference type="Proteomes" id="UP000667802"/>
    </source>
</evidence>
<dbReference type="PANTHER" id="PTHR43739">
    <property type="entry name" value="XYLOGLUCANASE (EUROFUNG)"/>
    <property type="match status" value="1"/>
</dbReference>
<proteinExistence type="predicted"/>
<keyword evidence="2" id="KW-1185">Reference proteome</keyword>
<gene>
    <name evidence="1" type="ORF">G7B40_009155</name>
</gene>
<dbReference type="GO" id="GO:0010411">
    <property type="term" value="P:xyloglucan metabolic process"/>
    <property type="evidence" value="ECO:0007669"/>
    <property type="project" value="TreeGrafter"/>
</dbReference>
<protein>
    <submittedName>
        <fullName evidence="1">Uncharacterized protein</fullName>
    </submittedName>
</protein>
<name>A0AAP5I949_9CYAN</name>
<dbReference type="Gene3D" id="2.130.10.10">
    <property type="entry name" value="YVTN repeat-like/Quinoprotein amine dehydrogenase"/>
    <property type="match status" value="2"/>
</dbReference>
<sequence length="1458" mass="161444">MNQGDNENLYKLLPAIYRIRDELQGYPLQALLGVIEQEILLIESDIENLYENWFIETCDRWVVPYIGDLLDVKFYTDSLRTSGQERRAYVANTIAYRSRKGTVPVLEQLVVDITDWRARVVEFFKFIGTTQNINNPRLGSVTVDVRNSQVVNTPFATNNAYTIDIRNSGKNRGNYNISNIGIYLWRLKSYPLEKVTAHLDKTVVDNTLKGQCYTFSPLGNSIPLFNQPQTETEITSLAQEVNVPGKLRRTALAQEIDQIRQLLAKENKSPDIEGYFVRDQPVFEIFENSNLIAPPEIYIDDLTNWKLPPDTHYKKFDGSTYQVKVAVDPELGRIVFRQQPNIVNVNYSYAFSGDIGGGSYDRSLSINSSISPTQSRIAWNIDANSSSDDKNPLLTAVQSWNKNVQIWEYCQELFYIPLGRLAINSDRAIMQVTPQLQPGIFTGLTVISAPLTSEVIVNPGKAVDSQGQLIDLKIKYRVNLKTYANQTVLLLISYKKAPTEPKWEIQVIPNSTNVPSLSIPLARLIIDSQGKIEKLSREVRSQFQPGIVSGLVVDYQHDLHLIAVSAGKAINSQAKLIQLENGASTTLDILNTNNCPNWLVYLTLKGKVSLVRDEEIGVITLKTNQTYRGNLTLRIPADKHLQIIAASEYRPHLAGNLLIEGIAKNNVNPGKLTLNGLLLAGKVTVLPGNLRRLTISNCTVVPQNGGIIVKRKQEQISETPTEDDDGFSLIVLVIYCFNLIQKVLQIGVGVDSQKSQNVLMQLFQLAKQQVARFLMTLQDILSQWECPELPDDSNDKQGDCWTSVDIALEKNNSNLAIAIDNSICGAINIADTVPHLEIVDSIIDRGYKQTAITAFDTHAEITTTTIFGATTLRSLEASNSLFLEKLTVLRQQDGCMRFCYFPNDSRTPSRYRCQPDLALATIPNLPAGITALAISTTDIFAGTAGNGVFRAQNDKWIPVNQGLNDANLTPIYSDAKTGTGTISSKGTSITGIGTRFLVELQKGDRLVIANETKTVISLNDAQALTIDTAFKQDLLPTSFRIKNLLLDINITALVIHNNTLFAGTTGGRIFHSSNNGDSWTSNIPGLENQGVNTDITVLMSHQNHSLLFAGTSGNGLFRSQDNGNNWEQINPDLKNQNITACVVNINTQEIFVGTFGGGVFRSINNGDSWLAMNRNLTHLYVTTLTINQNNGQIFVGTTGGGIFRFESDYEQWQQINVGLTNIDITALVVYSKKGQGTIKSEGNKLIGDGTIFQQQLAKGSCITVNNENKTVTSIDRNSPNNLLTIDIAFSNDLSPDTSFNINYLLAGTTDGNIFASIDNGRSWDLKNAISLSGGITTLAIQQNNQESIVFAGTAVGSILRYDEDNNNWLSVNQGLNNVEEKMLFLRRLQPSFSSQDYGDPNYAQLSQLCSPEIRTGAENGAEMGAFNYLKNAQREVSLQASLKEYLRFGLELGIFYET</sequence>
<dbReference type="InterPro" id="IPR015943">
    <property type="entry name" value="WD40/YVTN_repeat-like_dom_sf"/>
</dbReference>
<dbReference type="RefSeq" id="WP_208339742.1">
    <property type="nucleotide sequence ID" value="NZ_CAWQFN010000563.1"/>
</dbReference>
<dbReference type="PANTHER" id="PTHR43739:SF5">
    <property type="entry name" value="EXO-ALPHA-SIALIDASE"/>
    <property type="match status" value="1"/>
</dbReference>
<dbReference type="InterPro" id="IPR052025">
    <property type="entry name" value="Xyloglucanase_GH74"/>
</dbReference>
<dbReference type="Proteomes" id="UP000667802">
    <property type="component" value="Unassembled WGS sequence"/>
</dbReference>
<comment type="caution">
    <text evidence="1">The sequence shown here is derived from an EMBL/GenBank/DDBJ whole genome shotgun (WGS) entry which is preliminary data.</text>
</comment>